<accession>A0A015L0G7</accession>
<dbReference type="AlphaFoldDB" id="A0A015L0G7"/>
<keyword evidence="2" id="KW-1185">Reference proteome</keyword>
<comment type="caution">
    <text evidence="1">The sequence shown here is derived from an EMBL/GenBank/DDBJ whole genome shotgun (WGS) entry which is preliminary data.</text>
</comment>
<name>A0A015L0G7_RHIIW</name>
<evidence type="ECO:0000313" key="1">
    <source>
        <dbReference type="EMBL" id="EXX65821.1"/>
    </source>
</evidence>
<gene>
    <name evidence="1" type="ORF">RirG_129630</name>
</gene>
<dbReference type="OrthoDB" id="10492028at2759"/>
<reference evidence="1 2" key="1">
    <citation type="submission" date="2014-02" db="EMBL/GenBank/DDBJ databases">
        <title>Single nucleus genome sequencing reveals high similarity among nuclei of an endomycorrhizal fungus.</title>
        <authorList>
            <person name="Lin K."/>
            <person name="Geurts R."/>
            <person name="Zhang Z."/>
            <person name="Limpens E."/>
            <person name="Saunders D.G."/>
            <person name="Mu D."/>
            <person name="Pang E."/>
            <person name="Cao H."/>
            <person name="Cha H."/>
            <person name="Lin T."/>
            <person name="Zhou Q."/>
            <person name="Shang Y."/>
            <person name="Li Y."/>
            <person name="Ivanov S."/>
            <person name="Sharma T."/>
            <person name="Velzen R.V."/>
            <person name="Ruijter N.D."/>
            <person name="Aanen D.K."/>
            <person name="Win J."/>
            <person name="Kamoun S."/>
            <person name="Bisseling T."/>
            <person name="Huang S."/>
        </authorList>
    </citation>
    <scope>NUCLEOTIDE SEQUENCE [LARGE SCALE GENOMIC DNA]</scope>
    <source>
        <strain evidence="2">DAOM197198w</strain>
    </source>
</reference>
<evidence type="ECO:0000313" key="2">
    <source>
        <dbReference type="Proteomes" id="UP000022910"/>
    </source>
</evidence>
<dbReference type="Proteomes" id="UP000022910">
    <property type="component" value="Unassembled WGS sequence"/>
</dbReference>
<protein>
    <submittedName>
        <fullName evidence="1">Uncharacterized protein</fullName>
    </submittedName>
</protein>
<dbReference type="EMBL" id="JEMT01020366">
    <property type="protein sequence ID" value="EXX65821.1"/>
    <property type="molecule type" value="Genomic_DNA"/>
</dbReference>
<sequence length="86" mass="9989">MNILEIVNPAKCSEQDDESTKPDEGTIAKLLAQILQNKSKKACSLTQDEGQRLLLRERRLSIEEREVKLERERIEPMKLKKELNIN</sequence>
<dbReference type="HOGENOM" id="CLU_191670_0_0_1"/>
<proteinExistence type="predicted"/>
<organism evidence="1 2">
    <name type="scientific">Rhizophagus irregularis (strain DAOM 197198w)</name>
    <name type="common">Glomus intraradices</name>
    <dbReference type="NCBI Taxonomy" id="1432141"/>
    <lineage>
        <taxon>Eukaryota</taxon>
        <taxon>Fungi</taxon>
        <taxon>Fungi incertae sedis</taxon>
        <taxon>Mucoromycota</taxon>
        <taxon>Glomeromycotina</taxon>
        <taxon>Glomeromycetes</taxon>
        <taxon>Glomerales</taxon>
        <taxon>Glomeraceae</taxon>
        <taxon>Rhizophagus</taxon>
    </lineage>
</organism>